<dbReference type="PRINTS" id="PR01415">
    <property type="entry name" value="ANKYRIN"/>
</dbReference>
<feature type="domain" description="SMP-30/Gluconolactonase/LRE-like region" evidence="11">
    <location>
        <begin position="789"/>
        <end position="975"/>
    </location>
</feature>
<feature type="repeat" description="ANK" evidence="8">
    <location>
        <begin position="230"/>
        <end position="254"/>
    </location>
</feature>
<evidence type="ECO:0000256" key="5">
    <source>
        <dbReference type="ARBA" id="ARBA00022801"/>
    </source>
</evidence>
<keyword evidence="5 9" id="KW-0378">Hydrolase</keyword>
<proteinExistence type="inferred from homology"/>
<protein>
    <recommendedName>
        <fullName evidence="9">Carboxylic ester hydrolase</fullName>
        <ecNumber evidence="9">3.1.1.-</ecNumber>
    </recommendedName>
</protein>
<keyword evidence="6" id="KW-0106">Calcium</keyword>
<evidence type="ECO:0000256" key="7">
    <source>
        <dbReference type="ARBA" id="ARBA00023157"/>
    </source>
</evidence>
<feature type="repeat" description="ANK" evidence="8">
    <location>
        <begin position="396"/>
        <end position="428"/>
    </location>
</feature>
<dbReference type="EMBL" id="BDHI01000021">
    <property type="protein sequence ID" value="GCB24556.1"/>
    <property type="molecule type" value="Genomic_DNA"/>
</dbReference>
<dbReference type="InterPro" id="IPR011042">
    <property type="entry name" value="6-blade_b-propeller_TolB-like"/>
</dbReference>
<dbReference type="InterPro" id="IPR036770">
    <property type="entry name" value="Ankyrin_rpt-contain_sf"/>
</dbReference>
<sequence length="1529" mass="165608">MLGELPGEVLQCVADCLNTAKDRNNLAKTSRRLYRCTNPLLYQWDMYYRMGYALLWAAENERETTARLSLAIAHTPKSLDVAGFALLLATKLSHEAVIRMILSTKGVNLNFSVHGRTPLWHATAEGYEGIVKMLLNMKEVNPDEQDHWSGTPLFIAAQYGHLEVVKLLLATKRVNPGHRDSGGETPPQSSSRRNNHGWTILSWAIVRGLQQVVEFLLATPGIDPNLRDSEGFTPLSRAAGAGRKQVVSLLLGTGKVNPNSLANSRETPLSISANYGYAAIVKMLITAGANIHTRDDTGATALMYGAKSGILELVEALLAAGADIHIRNNDGATALIYAAEYGKLKIVETLLALGADVHIADNFGATALIHAVGSGNVKVVEALVDAGAETNMGDNWGQTPLFYSVLHKSWEVLSFLIAKDADLDIQTTDGRTALTQASSYGYDVKIVKALIAAGAGLDIRAEVVVEGLLSAGAMPDIGNSRGQTPLARAAVEGHPKIFRLLLEARANPHIADREGWTPLAYLSRFRQDNVQLFKLLLAAGVNVNVKTEDGWTPLALAANCGSLEAVKILLAAGADPNSGTPLTKAAFHEHLEIVKTLLAAEGIDTDLKGSDWLPALWIDRQPGYSRAADLIHQHRMLKIMHPSPSSVANIPMAHNLSIAGVQLELSQATAGFEYYDSRFLNITGNAPKLEVLLENNDFPFAHEASVFIPSTDELFMSSNIFTDPLTNQSTIEISKVSLSTNPVTSEIINTTIPLPNGGINHDSGILFCGQGTLNKSGGLFQMSIDPPYESELLISGFYGREFNSLNDVVVHSDGSIWFTDPTYGYEQGIRPAPQLPNQVYRYDPSTGDVRVIADGFGRPNGIAFSPDEKVVYITDTAYTVGDGTTDPTKPSTILADMEPSSYAFDITNYHGQPFLTNRRVFAMAANGIPDGIKTDMEGNVYAGCGDGVNVWSPGGVLLGKIYIKSGVANFSFGRNGQMFIMNENKLLSAQLGHWKIVCIRNTHFISKHSFSYVPGLPSLAAMSNVSICSPAAIQTPVVYGAEILSLSAAWVTNYTDYIPSTFNYNGGTVDLENAKFCNITVKYTHPGYEDNITVETWLPEPANWNGRLQATGGGGWAAGRFVLSEFFMGGAIGEGFATTTTDAGLGKDTTGPREWALTSPGNVDWVAVENFGSRAFSDQAIIGKSLINSFYGRAPEYSYWSGCSQGGRQGMMIAERYPTAYDGIAASAPAQSFTKFTSSLYYPLLMRIWHNVNPLVCELDFLTSEAIKYCDPLDGVVDGLISNMTACDYNPYTAVNKTFTCNSLNRTIALSQGAALIAEAAWSGAHTTDGHQLWFGYNPGSDIGSTFGAQPETNISSLATTKDEWFNLFVAKNISFNTMGLSHEEYQEFFNLITSEYGSAWNADDANLQAFKKNGGKLLTYHGMADPSIPTKGTEYLYNKARALFPDVQDFWRFFESPGLGHCAGGLGGQPTTVMKALQRWVENGTAPDTLPVEYPSLGNGLHRNLCPYPSQIEYIGGNISLAESFRCT</sequence>
<dbReference type="Pfam" id="PF12796">
    <property type="entry name" value="Ank_2"/>
    <property type="match status" value="3"/>
</dbReference>
<dbReference type="GO" id="GO:0046872">
    <property type="term" value="F:metal ion binding"/>
    <property type="evidence" value="ECO:0007669"/>
    <property type="project" value="UniProtKB-KW"/>
</dbReference>
<dbReference type="SUPFAM" id="SSF48403">
    <property type="entry name" value="Ankyrin repeat"/>
    <property type="match status" value="2"/>
</dbReference>
<evidence type="ECO:0000313" key="12">
    <source>
        <dbReference type="EMBL" id="GCB24556.1"/>
    </source>
</evidence>
<dbReference type="Gene3D" id="3.40.50.1820">
    <property type="entry name" value="alpha/beta hydrolase"/>
    <property type="match status" value="1"/>
</dbReference>
<dbReference type="Pfam" id="PF00023">
    <property type="entry name" value="Ank"/>
    <property type="match status" value="3"/>
</dbReference>
<evidence type="ECO:0000259" key="11">
    <source>
        <dbReference type="Pfam" id="PF08450"/>
    </source>
</evidence>
<dbReference type="PROSITE" id="PS50088">
    <property type="entry name" value="ANK_REPEAT"/>
    <property type="match status" value="10"/>
</dbReference>
<dbReference type="Proteomes" id="UP000286921">
    <property type="component" value="Unassembled WGS sequence"/>
</dbReference>
<keyword evidence="13" id="KW-1185">Reference proteome</keyword>
<dbReference type="SMART" id="SM00248">
    <property type="entry name" value="ANK"/>
    <property type="match status" value="14"/>
</dbReference>
<dbReference type="SUPFAM" id="SSF53474">
    <property type="entry name" value="alpha/beta-Hydrolases"/>
    <property type="match status" value="1"/>
</dbReference>
<evidence type="ECO:0000256" key="10">
    <source>
        <dbReference type="SAM" id="MobiDB-lite"/>
    </source>
</evidence>
<feature type="repeat" description="ANK" evidence="8">
    <location>
        <begin position="330"/>
        <end position="362"/>
    </location>
</feature>
<feature type="region of interest" description="Disordered" evidence="10">
    <location>
        <begin position="175"/>
        <end position="194"/>
    </location>
</feature>
<evidence type="ECO:0000256" key="6">
    <source>
        <dbReference type="ARBA" id="ARBA00022837"/>
    </source>
</evidence>
<evidence type="ECO:0000256" key="2">
    <source>
        <dbReference type="ARBA" id="ARBA00022487"/>
    </source>
</evidence>
<reference evidence="12 13" key="1">
    <citation type="submission" date="2016-09" db="EMBL/GenBank/DDBJ databases">
        <title>Aspergillus awamori IFM 58123T.</title>
        <authorList>
            <person name="Kusuya Y."/>
            <person name="Shimizu M."/>
            <person name="Takahashi H."/>
            <person name="Yaguchi T."/>
        </authorList>
    </citation>
    <scope>NUCLEOTIDE SEQUENCE [LARGE SCALE GENOMIC DNA]</scope>
    <source>
        <strain evidence="12 13">IFM 58123</strain>
    </source>
</reference>
<dbReference type="InterPro" id="IPR011118">
    <property type="entry name" value="Tannase/feruloyl_esterase"/>
</dbReference>
<dbReference type="Pfam" id="PF07519">
    <property type="entry name" value="Tannase"/>
    <property type="match status" value="1"/>
</dbReference>
<feature type="repeat" description="ANK" evidence="8">
    <location>
        <begin position="549"/>
        <end position="581"/>
    </location>
</feature>
<dbReference type="PROSITE" id="PS50297">
    <property type="entry name" value="ANK_REP_REGION"/>
    <property type="match status" value="7"/>
</dbReference>
<evidence type="ECO:0000256" key="8">
    <source>
        <dbReference type="PROSITE-ProRule" id="PRU00023"/>
    </source>
</evidence>
<dbReference type="Pfam" id="PF08450">
    <property type="entry name" value="SGL"/>
    <property type="match status" value="1"/>
</dbReference>
<dbReference type="Gene3D" id="1.25.40.20">
    <property type="entry name" value="Ankyrin repeat-containing domain"/>
    <property type="match status" value="4"/>
</dbReference>
<accession>A0A401KZ30</accession>
<evidence type="ECO:0000256" key="1">
    <source>
        <dbReference type="ARBA" id="ARBA00006249"/>
    </source>
</evidence>
<keyword evidence="3" id="KW-0479">Metal-binding</keyword>
<dbReference type="STRING" id="105351.A0A401KZ30"/>
<feature type="repeat" description="ANK" evidence="8">
    <location>
        <begin position="363"/>
        <end position="395"/>
    </location>
</feature>
<dbReference type="PANTHER" id="PTHR33938:SF13">
    <property type="entry name" value="CARBOXYLIC ESTER HYDROLASE"/>
    <property type="match status" value="1"/>
</dbReference>
<dbReference type="GO" id="GO:0030600">
    <property type="term" value="F:feruloyl esterase activity"/>
    <property type="evidence" value="ECO:0007669"/>
    <property type="project" value="UniProtKB-ARBA"/>
</dbReference>
<evidence type="ECO:0000256" key="4">
    <source>
        <dbReference type="ARBA" id="ARBA00022729"/>
    </source>
</evidence>
<evidence type="ECO:0000313" key="13">
    <source>
        <dbReference type="Proteomes" id="UP000286921"/>
    </source>
</evidence>
<dbReference type="Gene3D" id="2.120.10.30">
    <property type="entry name" value="TolB, C-terminal domain"/>
    <property type="match status" value="1"/>
</dbReference>
<feature type="repeat" description="ANK" evidence="8">
    <location>
        <begin position="264"/>
        <end position="296"/>
    </location>
</feature>
<dbReference type="InterPro" id="IPR029058">
    <property type="entry name" value="AB_hydrolase_fold"/>
</dbReference>
<dbReference type="InterPro" id="IPR013658">
    <property type="entry name" value="SGL"/>
</dbReference>
<dbReference type="PANTHER" id="PTHR33938">
    <property type="entry name" value="FERULOYL ESTERASE B-RELATED"/>
    <property type="match status" value="1"/>
</dbReference>
<dbReference type="SUPFAM" id="SSF63829">
    <property type="entry name" value="Calcium-dependent phosphotriesterase"/>
    <property type="match status" value="1"/>
</dbReference>
<name>A0A401KZ30_ASPAW</name>
<evidence type="ECO:0000256" key="3">
    <source>
        <dbReference type="ARBA" id="ARBA00022723"/>
    </source>
</evidence>
<keyword evidence="8" id="KW-0040">ANK repeat</keyword>
<evidence type="ECO:0000256" key="9">
    <source>
        <dbReference type="RuleBase" id="RU361238"/>
    </source>
</evidence>
<dbReference type="EC" id="3.1.1.-" evidence="9"/>
<keyword evidence="7" id="KW-1015">Disulfide bond</keyword>
<comment type="similarity">
    <text evidence="1 9">Belongs to the tannase family.</text>
</comment>
<dbReference type="InterPro" id="IPR002110">
    <property type="entry name" value="Ankyrin_rpt"/>
</dbReference>
<feature type="repeat" description="ANK" evidence="8">
    <location>
        <begin position="429"/>
        <end position="462"/>
    </location>
</feature>
<feature type="repeat" description="ANK" evidence="8">
    <location>
        <begin position="514"/>
        <end position="548"/>
    </location>
</feature>
<gene>
    <name evidence="12" type="ORF">AAWM_07441</name>
</gene>
<comment type="caution">
    <text evidence="12">The sequence shown here is derived from an EMBL/GenBank/DDBJ whole genome shotgun (WGS) entry which is preliminary data.</text>
</comment>
<keyword evidence="2" id="KW-0719">Serine esterase</keyword>
<organism evidence="12 13">
    <name type="scientific">Aspergillus awamori</name>
    <name type="common">Black koji mold</name>
    <dbReference type="NCBI Taxonomy" id="105351"/>
    <lineage>
        <taxon>Eukaryota</taxon>
        <taxon>Fungi</taxon>
        <taxon>Dikarya</taxon>
        <taxon>Ascomycota</taxon>
        <taxon>Pezizomycotina</taxon>
        <taxon>Eurotiomycetes</taxon>
        <taxon>Eurotiomycetidae</taxon>
        <taxon>Eurotiales</taxon>
        <taxon>Aspergillaceae</taxon>
        <taxon>Aspergillus</taxon>
    </lineage>
</organism>
<feature type="repeat" description="ANK" evidence="8">
    <location>
        <begin position="481"/>
        <end position="513"/>
    </location>
</feature>
<feature type="repeat" description="ANK" evidence="8">
    <location>
        <begin position="297"/>
        <end position="329"/>
    </location>
</feature>
<keyword evidence="4" id="KW-0732">Signal</keyword>